<gene>
    <name evidence="1" type="ORF">rsdtw13_36360</name>
</gene>
<organism evidence="1 2">
    <name type="scientific">Inconstantimicrobium mannanitabidum</name>
    <dbReference type="NCBI Taxonomy" id="1604901"/>
    <lineage>
        <taxon>Bacteria</taxon>
        <taxon>Bacillati</taxon>
        <taxon>Bacillota</taxon>
        <taxon>Clostridia</taxon>
        <taxon>Eubacteriales</taxon>
        <taxon>Clostridiaceae</taxon>
        <taxon>Inconstantimicrobium</taxon>
    </lineage>
</organism>
<sequence length="352" mass="40532">MSKLKKIVGILLVYCFTMTVLPMSSLVKTVQAATNAVPKYLDYSEAYVRAGMQYKDKTLLNTNKGTLYFNNGKTSTVKNFDSYNQISDKQFFNSSTNSIFNLETGKISSLDNDNTYIKEKNLIIAKYKQYNVTTKRIIPIRSTGNIKWSVYIVGYFNKDKQYVNKMGFVSSNLSIYEVDKEQYYSLVYNSCVYKDSLYYISSGNKLIVINPDKSSYKYEFSNNLKKLYGRGYSNIYINKNGMYLKVLQSSQSGYNIALQKIKIVNNQVNPVGNKIINVSSKLPFNLISMDINNNMWIMKDGFVYKIENDVLVKKYQVNKNMNGLYVYDDKHLTVSGYDVTTKKGMYKIINIK</sequence>
<evidence type="ECO:0000313" key="2">
    <source>
        <dbReference type="Proteomes" id="UP001058074"/>
    </source>
</evidence>
<reference evidence="1" key="1">
    <citation type="journal article" date="2025" name="Int. J. Syst. Evol. Microbiol.">
        <title>Inconstantimicrobium mannanitabidum sp. nov., a novel member of the family Clostridiaceae isolated from anoxic soil under the treatment of reductive soil disinfestation.</title>
        <authorList>
            <person name="Ueki A."/>
            <person name="Tonouchi A."/>
            <person name="Honma S."/>
            <person name="Kaku N."/>
            <person name="Ueki K."/>
        </authorList>
    </citation>
    <scope>NUCLEOTIDE SEQUENCE</scope>
    <source>
        <strain evidence="1">TW13</strain>
    </source>
</reference>
<protein>
    <submittedName>
        <fullName evidence="1">Uncharacterized protein</fullName>
    </submittedName>
</protein>
<proteinExistence type="predicted"/>
<accession>A0ACB5RH60</accession>
<name>A0ACB5RH60_9CLOT</name>
<evidence type="ECO:0000313" key="1">
    <source>
        <dbReference type="EMBL" id="GKX68378.1"/>
    </source>
</evidence>
<dbReference type="EMBL" id="BROD01000001">
    <property type="protein sequence ID" value="GKX68378.1"/>
    <property type="molecule type" value="Genomic_DNA"/>
</dbReference>
<keyword evidence="2" id="KW-1185">Reference proteome</keyword>
<dbReference type="Proteomes" id="UP001058074">
    <property type="component" value="Unassembled WGS sequence"/>
</dbReference>
<comment type="caution">
    <text evidence="1">The sequence shown here is derived from an EMBL/GenBank/DDBJ whole genome shotgun (WGS) entry which is preliminary data.</text>
</comment>